<reference evidence="3" key="1">
    <citation type="journal article" date="2019" name="Int. J. Syst. Evol. Microbiol.">
        <title>The Global Catalogue of Microorganisms (GCM) 10K type strain sequencing project: providing services to taxonomists for standard genome sequencing and annotation.</title>
        <authorList>
            <consortium name="The Broad Institute Genomics Platform"/>
            <consortium name="The Broad Institute Genome Sequencing Center for Infectious Disease"/>
            <person name="Wu L."/>
            <person name="Ma J."/>
        </authorList>
    </citation>
    <scope>NUCLEOTIDE SEQUENCE [LARGE SCALE GENOMIC DNA]</scope>
    <source>
        <strain evidence="3">TISTR 1858</strain>
    </source>
</reference>
<keyword evidence="1" id="KW-0472">Membrane</keyword>
<feature type="transmembrane region" description="Helical" evidence="1">
    <location>
        <begin position="144"/>
        <end position="167"/>
    </location>
</feature>
<keyword evidence="1" id="KW-0812">Transmembrane</keyword>
<organism evidence="2 3">
    <name type="scientific">Oceanobacillus kapialis</name>
    <dbReference type="NCBI Taxonomy" id="481353"/>
    <lineage>
        <taxon>Bacteria</taxon>
        <taxon>Bacillati</taxon>
        <taxon>Bacillota</taxon>
        <taxon>Bacilli</taxon>
        <taxon>Bacillales</taxon>
        <taxon>Bacillaceae</taxon>
        <taxon>Oceanobacillus</taxon>
    </lineage>
</organism>
<feature type="transmembrane region" description="Helical" evidence="1">
    <location>
        <begin position="118"/>
        <end position="138"/>
    </location>
</feature>
<dbReference type="Proteomes" id="UP001597451">
    <property type="component" value="Unassembled WGS sequence"/>
</dbReference>
<dbReference type="InterPro" id="IPR021359">
    <property type="entry name" value="DUF2812"/>
</dbReference>
<evidence type="ECO:0000313" key="3">
    <source>
        <dbReference type="Proteomes" id="UP001597451"/>
    </source>
</evidence>
<name>A0ABW5Q1H7_9BACI</name>
<dbReference type="Pfam" id="PF11193">
    <property type="entry name" value="DUF2812"/>
    <property type="match status" value="1"/>
</dbReference>
<proteinExistence type="predicted"/>
<feature type="transmembrane region" description="Helical" evidence="1">
    <location>
        <begin position="179"/>
        <end position="202"/>
    </location>
</feature>
<evidence type="ECO:0000313" key="2">
    <source>
        <dbReference type="EMBL" id="MFD2629502.1"/>
    </source>
</evidence>
<gene>
    <name evidence="2" type="ORF">ACFSUN_11990</name>
</gene>
<protein>
    <submittedName>
        <fullName evidence="2">DUF2812 domain-containing protein</fullName>
    </submittedName>
</protein>
<comment type="caution">
    <text evidence="2">The sequence shown here is derived from an EMBL/GenBank/DDBJ whole genome shotgun (WGS) entry which is preliminary data.</text>
</comment>
<dbReference type="RefSeq" id="WP_379562294.1">
    <property type="nucleotide sequence ID" value="NZ_JBHUMX010000036.1"/>
</dbReference>
<evidence type="ECO:0000256" key="1">
    <source>
        <dbReference type="SAM" id="Phobius"/>
    </source>
</evidence>
<dbReference type="EMBL" id="JBHUMX010000036">
    <property type="protein sequence ID" value="MFD2629502.1"/>
    <property type="molecule type" value="Genomic_DNA"/>
</dbReference>
<keyword evidence="3" id="KW-1185">Reference proteome</keyword>
<keyword evidence="1" id="KW-1133">Transmembrane helix</keyword>
<sequence>MRQRKYMMSGGLAFAEEKDMQKLRGHSLQGWHVSGFKFMGYVLERGESTDYVYNVDTRILNEGEKEEYLELFAAAGWSHVASEAGTHLFRAQPGTKPIYSDSETVAEKHKRSGKIMNGIALSLITITALLWIGVLLSSETVQTSLSVIAIISSVLSLPAVWTVLKIYSNMWRVEGRRKGLVFIITKVPPLLALMGIICLAFFKNDEGVVDIISSAGIGILIGGFGLPLVIYIIMSLSFWFSGKRV</sequence>
<accession>A0ABW5Q1H7</accession>
<feature type="transmembrane region" description="Helical" evidence="1">
    <location>
        <begin position="214"/>
        <end position="240"/>
    </location>
</feature>